<evidence type="ECO:0000259" key="1">
    <source>
        <dbReference type="Pfam" id="PF09643"/>
    </source>
</evidence>
<dbReference type="InterPro" id="IPR019096">
    <property type="entry name" value="YopX_protein"/>
</dbReference>
<dbReference type="EMBL" id="WUBI01000002">
    <property type="protein sequence ID" value="MWV44805.1"/>
    <property type="molecule type" value="Genomic_DNA"/>
</dbReference>
<organism evidence="2 3">
    <name type="scientific">Paenibacillus dendrobii</name>
    <dbReference type="NCBI Taxonomy" id="2691084"/>
    <lineage>
        <taxon>Bacteria</taxon>
        <taxon>Bacillati</taxon>
        <taxon>Bacillota</taxon>
        <taxon>Bacilli</taxon>
        <taxon>Bacillales</taxon>
        <taxon>Paenibacillaceae</taxon>
        <taxon>Paenibacillus</taxon>
    </lineage>
</organism>
<keyword evidence="3" id="KW-1185">Reference proteome</keyword>
<dbReference type="NCBIfam" id="TIGR01671">
    <property type="entry name" value="phage_TIGR01671"/>
    <property type="match status" value="1"/>
</dbReference>
<sequence>MRTIKFRAWDIFEKKMDYEVTIDPNGKVAAFSPLDGKYVRGFSDDEMILMQYTGLKDRNGKDIYEGDIVKVKIQGGYSDHYCDNEHTKTVIYNNEAACWKPFDRCRMWKGVDGSNLTAVEVIGSIYENPSLLEVTHE</sequence>
<dbReference type="InterPro" id="IPR010024">
    <property type="entry name" value="CHP16711"/>
</dbReference>
<reference evidence="2 3" key="1">
    <citation type="submission" date="2019-12" db="EMBL/GenBank/DDBJ databases">
        <title>Paenibacillus sp. nov., an endophytic bacterium isolated from the stem of Dendrobium.</title>
        <authorList>
            <person name="Zhao R."/>
        </authorList>
    </citation>
    <scope>NUCLEOTIDE SEQUENCE [LARGE SCALE GENOMIC DNA]</scope>
    <source>
        <strain evidence="2 3">HJL G12</strain>
    </source>
</reference>
<dbReference type="Proteomes" id="UP000460318">
    <property type="component" value="Unassembled WGS sequence"/>
</dbReference>
<name>A0A7X3ILE3_9BACL</name>
<dbReference type="InterPro" id="IPR023385">
    <property type="entry name" value="YopX-like_C"/>
</dbReference>
<feature type="domain" description="YopX protein" evidence="1">
    <location>
        <begin position="5"/>
        <end position="133"/>
    </location>
</feature>
<dbReference type="SUPFAM" id="SSF159006">
    <property type="entry name" value="YopX-like"/>
    <property type="match status" value="1"/>
</dbReference>
<evidence type="ECO:0000313" key="2">
    <source>
        <dbReference type="EMBL" id="MWV44805.1"/>
    </source>
</evidence>
<proteinExistence type="predicted"/>
<dbReference type="Gene3D" id="2.30.30.290">
    <property type="entry name" value="YopX-like domains"/>
    <property type="match status" value="1"/>
</dbReference>
<evidence type="ECO:0000313" key="3">
    <source>
        <dbReference type="Proteomes" id="UP000460318"/>
    </source>
</evidence>
<comment type="caution">
    <text evidence="2">The sequence shown here is derived from an EMBL/GenBank/DDBJ whole genome shotgun (WGS) entry which is preliminary data.</text>
</comment>
<gene>
    <name evidence="2" type="ORF">GRF59_14385</name>
</gene>
<protein>
    <recommendedName>
        <fullName evidence="1">YopX protein domain-containing protein</fullName>
    </recommendedName>
</protein>
<accession>A0A7X3ILE3</accession>
<dbReference type="AlphaFoldDB" id="A0A7X3ILE3"/>
<dbReference type="Pfam" id="PF09643">
    <property type="entry name" value="YopX"/>
    <property type="match status" value="1"/>
</dbReference>
<dbReference type="RefSeq" id="WP_160498423.1">
    <property type="nucleotide sequence ID" value="NZ_WUBI01000002.1"/>
</dbReference>